<comment type="similarity">
    <text evidence="2">Belongs to the sterol desaturase family.</text>
</comment>
<evidence type="ECO:0000256" key="4">
    <source>
        <dbReference type="ARBA" id="ARBA00023002"/>
    </source>
</evidence>
<dbReference type="PANTHER" id="PTHR31899">
    <property type="entry name" value="BETA-CAROTENE 3-HYDROXYLASE 1, CHLOROPLASTIC"/>
    <property type="match status" value="1"/>
</dbReference>
<feature type="transmembrane region" description="Helical" evidence="7">
    <location>
        <begin position="172"/>
        <end position="194"/>
    </location>
</feature>
<keyword evidence="7" id="KW-0812">Transmembrane</keyword>
<dbReference type="GO" id="GO:0010291">
    <property type="term" value="F:beta-carotene 3-hydroxylase activity"/>
    <property type="evidence" value="ECO:0007669"/>
    <property type="project" value="UniProtKB-EC"/>
</dbReference>
<evidence type="ECO:0000256" key="2">
    <source>
        <dbReference type="ARBA" id="ARBA00009324"/>
    </source>
</evidence>
<dbReference type="InterPro" id="IPR045019">
    <property type="entry name" value="BETA-OHASE-like"/>
</dbReference>
<dbReference type="Pfam" id="PF04116">
    <property type="entry name" value="FA_hydroxylase"/>
    <property type="match status" value="1"/>
</dbReference>
<comment type="subcellular location">
    <subcellularLocation>
        <location evidence="1">Plastid</location>
        <location evidence="1">Chloroplast membrane</location>
        <topology evidence="1">Multi-pass membrane protein</topology>
    </subcellularLocation>
</comment>
<dbReference type="PANTHER" id="PTHR31899:SF9">
    <property type="entry name" value="BETA-CAROTENE 3-HYDROXYLASE 1, CHLOROPLASTIC"/>
    <property type="match status" value="1"/>
</dbReference>
<dbReference type="EC" id="1.14.15.24" evidence="5"/>
<feature type="transmembrane region" description="Helical" evidence="7">
    <location>
        <begin position="129"/>
        <end position="152"/>
    </location>
</feature>
<organism evidence="9 10">
    <name type="scientific">Ficus carica</name>
    <name type="common">Common fig</name>
    <dbReference type="NCBI Taxonomy" id="3494"/>
    <lineage>
        <taxon>Eukaryota</taxon>
        <taxon>Viridiplantae</taxon>
        <taxon>Streptophyta</taxon>
        <taxon>Embryophyta</taxon>
        <taxon>Tracheophyta</taxon>
        <taxon>Spermatophyta</taxon>
        <taxon>Magnoliopsida</taxon>
        <taxon>eudicotyledons</taxon>
        <taxon>Gunneridae</taxon>
        <taxon>Pentapetalae</taxon>
        <taxon>rosids</taxon>
        <taxon>fabids</taxon>
        <taxon>Rosales</taxon>
        <taxon>Moraceae</taxon>
        <taxon>Ficeae</taxon>
        <taxon>Ficus</taxon>
    </lineage>
</organism>
<keyword evidence="3" id="KW-0125">Carotenoid biosynthesis</keyword>
<evidence type="ECO:0000313" key="9">
    <source>
        <dbReference type="EMBL" id="GMN44542.1"/>
    </source>
</evidence>
<evidence type="ECO:0000256" key="5">
    <source>
        <dbReference type="ARBA" id="ARBA00026097"/>
    </source>
</evidence>
<gene>
    <name evidence="9" type="ORF">TIFTF001_013724</name>
</gene>
<accession>A0AA88A4W3</accession>
<dbReference type="GO" id="GO:0016119">
    <property type="term" value="P:carotene metabolic process"/>
    <property type="evidence" value="ECO:0007669"/>
    <property type="project" value="TreeGrafter"/>
</dbReference>
<comment type="caution">
    <text evidence="9">The sequence shown here is derived from an EMBL/GenBank/DDBJ whole genome shotgun (WGS) entry which is preliminary data.</text>
</comment>
<keyword evidence="7" id="KW-0472">Membrane</keyword>
<proteinExistence type="inferred from homology"/>
<evidence type="ECO:0000256" key="1">
    <source>
        <dbReference type="ARBA" id="ARBA00004508"/>
    </source>
</evidence>
<feature type="region of interest" description="Disordered" evidence="6">
    <location>
        <begin position="1"/>
        <end position="37"/>
    </location>
</feature>
<dbReference type="AlphaFoldDB" id="A0AA88A4W3"/>
<dbReference type="GO" id="GO:0031969">
    <property type="term" value="C:chloroplast membrane"/>
    <property type="evidence" value="ECO:0007669"/>
    <property type="project" value="UniProtKB-SubCell"/>
</dbReference>
<evidence type="ECO:0000256" key="6">
    <source>
        <dbReference type="SAM" id="MobiDB-lite"/>
    </source>
</evidence>
<reference evidence="9" key="1">
    <citation type="submission" date="2023-07" db="EMBL/GenBank/DDBJ databases">
        <title>draft genome sequence of fig (Ficus carica).</title>
        <authorList>
            <person name="Takahashi T."/>
            <person name="Nishimura K."/>
        </authorList>
    </citation>
    <scope>NUCLEOTIDE SEQUENCE</scope>
</reference>
<feature type="compositionally biased region" description="Basic and acidic residues" evidence="6">
    <location>
        <begin position="1"/>
        <end position="12"/>
    </location>
</feature>
<name>A0AA88A4W3_FICCA</name>
<evidence type="ECO:0000259" key="8">
    <source>
        <dbReference type="Pfam" id="PF04116"/>
    </source>
</evidence>
<feature type="transmembrane region" description="Helical" evidence="7">
    <location>
        <begin position="241"/>
        <end position="262"/>
    </location>
</feature>
<evidence type="ECO:0000313" key="10">
    <source>
        <dbReference type="Proteomes" id="UP001187192"/>
    </source>
</evidence>
<feature type="domain" description="Fatty acid hydroxylase" evidence="8">
    <location>
        <begin position="178"/>
        <end position="306"/>
    </location>
</feature>
<sequence length="334" mass="37568">MPFVPEVEHRQTPPESPLNREVYNTPPPPPPHLSMAAPKPFRLIQSSYLLPRQASASFFPIPNLCPRRKQAILIRSRPRLCVTVCVLMEDKKQSAAQPENPPVIIPDNVDPQISQRVAEKLARKRSERFTYLVAAVMSSFGITSMAVLAVYYRFYWQTEGGEVPYSEMFGTFALSVGAAVGMEFWARWAHKALWHASLWNMHESHHRPREGPFELNDVFAITNAVPAIALMSYGFFHKGLVPGLCFGAGLGITVFGMAYMFVHDGLVHKRFPVGPIANVPYFRRVAAAHQLHHSDKFNGVPYGLFLGPKELEKVGGLEELEKEINKRAKSYKNS</sequence>
<dbReference type="Proteomes" id="UP001187192">
    <property type="component" value="Unassembled WGS sequence"/>
</dbReference>
<dbReference type="InterPro" id="IPR006694">
    <property type="entry name" value="Fatty_acid_hydroxylase"/>
</dbReference>
<protein>
    <recommendedName>
        <fullName evidence="5">beta-carotene 3-hydroxylase</fullName>
        <ecNumber evidence="5">1.14.15.24</ecNumber>
    </recommendedName>
</protein>
<keyword evidence="4" id="KW-0560">Oxidoreductase</keyword>
<dbReference type="EMBL" id="BTGU01000018">
    <property type="protein sequence ID" value="GMN44542.1"/>
    <property type="molecule type" value="Genomic_DNA"/>
</dbReference>
<evidence type="ECO:0000256" key="3">
    <source>
        <dbReference type="ARBA" id="ARBA00022746"/>
    </source>
</evidence>
<evidence type="ECO:0000256" key="7">
    <source>
        <dbReference type="SAM" id="Phobius"/>
    </source>
</evidence>
<keyword evidence="10" id="KW-1185">Reference proteome</keyword>
<dbReference type="GO" id="GO:0005506">
    <property type="term" value="F:iron ion binding"/>
    <property type="evidence" value="ECO:0007669"/>
    <property type="project" value="InterPro"/>
</dbReference>
<dbReference type="GO" id="GO:0016123">
    <property type="term" value="P:xanthophyll biosynthetic process"/>
    <property type="evidence" value="ECO:0007669"/>
    <property type="project" value="TreeGrafter"/>
</dbReference>
<keyword evidence="7" id="KW-1133">Transmembrane helix</keyword>